<dbReference type="Pfam" id="PF13180">
    <property type="entry name" value="PDZ_2"/>
    <property type="match status" value="1"/>
</dbReference>
<evidence type="ECO:0000259" key="5">
    <source>
        <dbReference type="SMART" id="SM00228"/>
    </source>
</evidence>
<keyword evidence="4" id="KW-0732">Signal</keyword>
<dbReference type="AlphaFoldDB" id="A0A850Q0A3"/>
<feature type="signal peptide" evidence="4">
    <location>
        <begin position="1"/>
        <end position="27"/>
    </location>
</feature>
<feature type="compositionally biased region" description="Low complexity" evidence="3">
    <location>
        <begin position="37"/>
        <end position="53"/>
    </location>
</feature>
<dbReference type="Pfam" id="PF13365">
    <property type="entry name" value="Trypsin_2"/>
    <property type="match status" value="1"/>
</dbReference>
<gene>
    <name evidence="6" type="ORF">HLY00_3770</name>
</gene>
<evidence type="ECO:0000256" key="2">
    <source>
        <dbReference type="ARBA" id="ARBA00022801"/>
    </source>
</evidence>
<evidence type="ECO:0000313" key="6">
    <source>
        <dbReference type="EMBL" id="NVN53425.1"/>
    </source>
</evidence>
<keyword evidence="1 6" id="KW-0645">Protease</keyword>
<organism evidence="6 7">
    <name type="scientific">Mycolicibacterium hippocampi</name>
    <dbReference type="NCBI Taxonomy" id="659824"/>
    <lineage>
        <taxon>Bacteria</taxon>
        <taxon>Bacillati</taxon>
        <taxon>Actinomycetota</taxon>
        <taxon>Actinomycetes</taxon>
        <taxon>Mycobacteriales</taxon>
        <taxon>Mycobacteriaceae</taxon>
        <taxon>Mycolicibacterium</taxon>
    </lineage>
</organism>
<evidence type="ECO:0000313" key="7">
    <source>
        <dbReference type="Proteomes" id="UP000570517"/>
    </source>
</evidence>
<dbReference type="PANTHER" id="PTHR43343:SF3">
    <property type="entry name" value="PROTEASE DO-LIKE 8, CHLOROPLASTIC"/>
    <property type="match status" value="1"/>
</dbReference>
<protein>
    <submittedName>
        <fullName evidence="6">Protease Do</fullName>
    </submittedName>
</protein>
<keyword evidence="2" id="KW-0378">Hydrolase</keyword>
<comment type="caution">
    <text evidence="6">The sequence shown here is derived from an EMBL/GenBank/DDBJ whole genome shotgun (WGS) entry which is preliminary data.</text>
</comment>
<dbReference type="PRINTS" id="PR00834">
    <property type="entry name" value="PROTEASES2C"/>
</dbReference>
<keyword evidence="7" id="KW-1185">Reference proteome</keyword>
<dbReference type="InterPro" id="IPR051201">
    <property type="entry name" value="Chloro_Bact_Ser_Proteases"/>
</dbReference>
<dbReference type="Proteomes" id="UP000570517">
    <property type="component" value="Unassembled WGS sequence"/>
</dbReference>
<dbReference type="InterPro" id="IPR001478">
    <property type="entry name" value="PDZ"/>
</dbReference>
<dbReference type="CDD" id="cd06779">
    <property type="entry name" value="cpPDZ_Deg_HtrA-like"/>
    <property type="match status" value="1"/>
</dbReference>
<dbReference type="EMBL" id="JABFYL010000049">
    <property type="protein sequence ID" value="NVN53425.1"/>
    <property type="molecule type" value="Genomic_DNA"/>
</dbReference>
<dbReference type="GO" id="GO:0006508">
    <property type="term" value="P:proteolysis"/>
    <property type="evidence" value="ECO:0007669"/>
    <property type="project" value="UniProtKB-KW"/>
</dbReference>
<dbReference type="SUPFAM" id="SSF50156">
    <property type="entry name" value="PDZ domain-like"/>
    <property type="match status" value="1"/>
</dbReference>
<sequence>MTSETHTRRAGIPVVVAVVTLVLSACANPPDQASDPSTTSATATTTAVAEESSAAPGFVEVVERVSPSVVTVLTDGGQGSGVVLRPDVVVTNAHVVGQQRKVSIVLADGTRSPGEVLGTDEVTNVAVVRTERGDLPVAEFREDLPRPGERVLAIGSPLGFQNSVSAGIISGLHRDVPGSAAQTYSLVDLIQTDASISPGNSGGALLDTQGRVVGINEAYIPPAAGAVSIGFAIPTATVLDVAEQLLADGTATHPYLGVSAGRLTDPIRQRLDVQVDRGAVALLVDDGAPAARAGVKSGDVIVEMAGQSVGSVEDLLSALRQTRPGQQVALVFVRGDQRQQVEVTIGSRPT</sequence>
<dbReference type="GO" id="GO:0004252">
    <property type="term" value="F:serine-type endopeptidase activity"/>
    <property type="evidence" value="ECO:0007669"/>
    <property type="project" value="InterPro"/>
</dbReference>
<proteinExistence type="predicted"/>
<name>A0A850Q0A3_9MYCO</name>
<evidence type="ECO:0000256" key="3">
    <source>
        <dbReference type="SAM" id="MobiDB-lite"/>
    </source>
</evidence>
<feature type="chain" id="PRO_5038357650" evidence="4">
    <location>
        <begin position="28"/>
        <end position="350"/>
    </location>
</feature>
<dbReference type="SUPFAM" id="SSF50494">
    <property type="entry name" value="Trypsin-like serine proteases"/>
    <property type="match status" value="1"/>
</dbReference>
<dbReference type="InterPro" id="IPR036034">
    <property type="entry name" value="PDZ_sf"/>
</dbReference>
<dbReference type="InterPro" id="IPR009003">
    <property type="entry name" value="Peptidase_S1_PA"/>
</dbReference>
<dbReference type="SMART" id="SM00228">
    <property type="entry name" value="PDZ"/>
    <property type="match status" value="1"/>
</dbReference>
<evidence type="ECO:0000256" key="4">
    <source>
        <dbReference type="SAM" id="SignalP"/>
    </source>
</evidence>
<reference evidence="6 7" key="1">
    <citation type="submission" date="2020-05" db="EMBL/GenBank/DDBJ databases">
        <title>Draft genome sequence of Mycobacterium hippocampi DL, isolated from European seabass, Dicentrarchus labrax, reared in fish farms.</title>
        <authorList>
            <person name="Stathopoulou P."/>
            <person name="Asimakis E."/>
            <person name="Tzokas K."/>
            <person name="Batargias C."/>
            <person name="Tsiamis G."/>
        </authorList>
    </citation>
    <scope>NUCLEOTIDE SEQUENCE [LARGE SCALE GENOMIC DNA]</scope>
    <source>
        <strain evidence="6 7">DL</strain>
    </source>
</reference>
<evidence type="ECO:0000256" key="1">
    <source>
        <dbReference type="ARBA" id="ARBA00022670"/>
    </source>
</evidence>
<dbReference type="RefSeq" id="WP_178361640.1">
    <property type="nucleotide sequence ID" value="NZ_JABFYL010000049.1"/>
</dbReference>
<dbReference type="InterPro" id="IPR001940">
    <property type="entry name" value="Peptidase_S1C"/>
</dbReference>
<dbReference type="PANTHER" id="PTHR43343">
    <property type="entry name" value="PEPTIDASE S12"/>
    <property type="match status" value="1"/>
</dbReference>
<accession>A0A850Q0A3</accession>
<feature type="domain" description="PDZ" evidence="5">
    <location>
        <begin position="269"/>
        <end position="336"/>
    </location>
</feature>
<dbReference type="Gene3D" id="2.30.42.10">
    <property type="match status" value="1"/>
</dbReference>
<dbReference type="Gene3D" id="2.40.10.120">
    <property type="match status" value="1"/>
</dbReference>
<feature type="region of interest" description="Disordered" evidence="3">
    <location>
        <begin position="28"/>
        <end position="53"/>
    </location>
</feature>